<evidence type="ECO:0000313" key="2">
    <source>
        <dbReference type="EMBL" id="KAJ8879096.1"/>
    </source>
</evidence>
<dbReference type="EMBL" id="JARBHB010000007">
    <property type="protein sequence ID" value="KAJ8879096.1"/>
    <property type="molecule type" value="Genomic_DNA"/>
</dbReference>
<sequence>MQPANQEVQLAMHGKQSTSRRNHITIEIRDIATMTNTFVSCDLREEVILGVPWLSEKNAIVEPAAPSTFQPSQLHR</sequence>
<keyword evidence="3" id="KW-1185">Reference proteome</keyword>
<evidence type="ECO:0000313" key="3">
    <source>
        <dbReference type="Proteomes" id="UP001159363"/>
    </source>
</evidence>
<dbReference type="Proteomes" id="UP001159363">
    <property type="component" value="Chromosome 6"/>
</dbReference>
<feature type="region of interest" description="Disordered" evidence="1">
    <location>
        <begin position="1"/>
        <end position="21"/>
    </location>
</feature>
<comment type="caution">
    <text evidence="2">The sequence shown here is derived from an EMBL/GenBank/DDBJ whole genome shotgun (WGS) entry which is preliminary data.</text>
</comment>
<proteinExistence type="predicted"/>
<evidence type="ECO:0000256" key="1">
    <source>
        <dbReference type="SAM" id="MobiDB-lite"/>
    </source>
</evidence>
<organism evidence="2 3">
    <name type="scientific">Dryococelus australis</name>
    <dbReference type="NCBI Taxonomy" id="614101"/>
    <lineage>
        <taxon>Eukaryota</taxon>
        <taxon>Metazoa</taxon>
        <taxon>Ecdysozoa</taxon>
        <taxon>Arthropoda</taxon>
        <taxon>Hexapoda</taxon>
        <taxon>Insecta</taxon>
        <taxon>Pterygota</taxon>
        <taxon>Neoptera</taxon>
        <taxon>Polyneoptera</taxon>
        <taxon>Phasmatodea</taxon>
        <taxon>Verophasmatodea</taxon>
        <taxon>Anareolatae</taxon>
        <taxon>Phasmatidae</taxon>
        <taxon>Eurycanthinae</taxon>
        <taxon>Dryococelus</taxon>
    </lineage>
</organism>
<protein>
    <submittedName>
        <fullName evidence="2">Uncharacterized protein</fullName>
    </submittedName>
</protein>
<reference evidence="2 3" key="1">
    <citation type="submission" date="2023-02" db="EMBL/GenBank/DDBJ databases">
        <title>LHISI_Scaffold_Assembly.</title>
        <authorList>
            <person name="Stuart O.P."/>
            <person name="Cleave R."/>
            <person name="Magrath M.J.L."/>
            <person name="Mikheyev A.S."/>
        </authorList>
    </citation>
    <scope>NUCLEOTIDE SEQUENCE [LARGE SCALE GENOMIC DNA]</scope>
    <source>
        <strain evidence="2">Daus_M_001</strain>
        <tissue evidence="2">Leg muscle</tissue>
    </source>
</reference>
<name>A0ABQ9H4H3_9NEOP</name>
<gene>
    <name evidence="2" type="ORF">PR048_019702</name>
</gene>
<accession>A0ABQ9H4H3</accession>